<dbReference type="EMBL" id="JARJLG010000191">
    <property type="protein sequence ID" value="KAJ7730385.1"/>
    <property type="molecule type" value="Genomic_DNA"/>
</dbReference>
<reference evidence="2" key="1">
    <citation type="submission" date="2023-03" db="EMBL/GenBank/DDBJ databases">
        <title>Massive genome expansion in bonnet fungi (Mycena s.s.) driven by repeated elements and novel gene families across ecological guilds.</title>
        <authorList>
            <consortium name="Lawrence Berkeley National Laboratory"/>
            <person name="Harder C.B."/>
            <person name="Miyauchi S."/>
            <person name="Viragh M."/>
            <person name="Kuo A."/>
            <person name="Thoen E."/>
            <person name="Andreopoulos B."/>
            <person name="Lu D."/>
            <person name="Skrede I."/>
            <person name="Drula E."/>
            <person name="Henrissat B."/>
            <person name="Morin E."/>
            <person name="Kohler A."/>
            <person name="Barry K."/>
            <person name="LaButti K."/>
            <person name="Morin E."/>
            <person name="Salamov A."/>
            <person name="Lipzen A."/>
            <person name="Mereny Z."/>
            <person name="Hegedus B."/>
            <person name="Baldrian P."/>
            <person name="Stursova M."/>
            <person name="Weitz H."/>
            <person name="Taylor A."/>
            <person name="Grigoriev I.V."/>
            <person name="Nagy L.G."/>
            <person name="Martin F."/>
            <person name="Kauserud H."/>
        </authorList>
    </citation>
    <scope>NUCLEOTIDE SEQUENCE</scope>
    <source>
        <strain evidence="2">CBHHK188m</strain>
    </source>
</reference>
<gene>
    <name evidence="2" type="ORF">DFH07DRAFT_781656</name>
</gene>
<proteinExistence type="predicted"/>
<accession>A0AAD7HXL6</accession>
<protein>
    <submittedName>
        <fullName evidence="2">Uncharacterized protein</fullName>
    </submittedName>
</protein>
<feature type="region of interest" description="Disordered" evidence="1">
    <location>
        <begin position="380"/>
        <end position="403"/>
    </location>
</feature>
<keyword evidence="3" id="KW-1185">Reference proteome</keyword>
<name>A0AAD7HXL6_9AGAR</name>
<organism evidence="2 3">
    <name type="scientific">Mycena maculata</name>
    <dbReference type="NCBI Taxonomy" id="230809"/>
    <lineage>
        <taxon>Eukaryota</taxon>
        <taxon>Fungi</taxon>
        <taxon>Dikarya</taxon>
        <taxon>Basidiomycota</taxon>
        <taxon>Agaricomycotina</taxon>
        <taxon>Agaricomycetes</taxon>
        <taxon>Agaricomycetidae</taxon>
        <taxon>Agaricales</taxon>
        <taxon>Marasmiineae</taxon>
        <taxon>Mycenaceae</taxon>
        <taxon>Mycena</taxon>
    </lineage>
</organism>
<dbReference type="Proteomes" id="UP001215280">
    <property type="component" value="Unassembled WGS sequence"/>
</dbReference>
<evidence type="ECO:0000313" key="3">
    <source>
        <dbReference type="Proteomes" id="UP001215280"/>
    </source>
</evidence>
<evidence type="ECO:0000313" key="2">
    <source>
        <dbReference type="EMBL" id="KAJ7730385.1"/>
    </source>
</evidence>
<dbReference type="AlphaFoldDB" id="A0AAD7HXL6"/>
<comment type="caution">
    <text evidence="2">The sequence shown here is derived from an EMBL/GenBank/DDBJ whole genome shotgun (WGS) entry which is preliminary data.</text>
</comment>
<sequence length="403" mass="44703">MPPDSVPPSAAAQCEENYGATHPAVGVNPSPARVASNLLVTPPPSHAPYPGVSYPLVASLLPPAKFKPDFLVPTLTSRLCLSAPRVPFRTARKILSPTTRSVRKMRVASRSAALADTQTVAQLHGLASIARRRIRVVSNLRNPYFTYVTVTTRAYGIPHQIPKPVVDACIRHQSDRRRRPVRALPNRIQFHAHDAHAAAKERSTDYGNGIKNVRRVGGRDQNHRGCNFGWTRRAPHGARTLRAAGSEWRMARIDVGVYVRRRRIRLGDSREFEGTGANRTWRVMIRKAEAIWRANHIDSQARSTPMGCTANSVLTHTSLGFQLGNQVESQPPQQLSGGASHSQAQKYFEERLFDLRDGNLSTTRHGAVYVGTEWEGRLFAGEDPTHPAVQKYSKSHKLQPLES</sequence>
<evidence type="ECO:0000256" key="1">
    <source>
        <dbReference type="SAM" id="MobiDB-lite"/>
    </source>
</evidence>